<evidence type="ECO:0000256" key="1">
    <source>
        <dbReference type="ARBA" id="ARBA00006432"/>
    </source>
</evidence>
<dbReference type="InterPro" id="IPR045851">
    <property type="entry name" value="AMP-bd_C_sf"/>
</dbReference>
<dbReference type="Gene3D" id="3.40.50.12780">
    <property type="entry name" value="N-terminal domain of ligase-like"/>
    <property type="match status" value="1"/>
</dbReference>
<sequence>MLFYLNDKRYDQDALNERWQTLERNDNVASARRLAVCTTDHFEWLAIALYCRKNDLSVAPIHPDTPHCAAQRKAKELDCDALIWQNAEQIQRLCQSALPAGTLIQFSSGTTGAAKKIERTWAEIDREIEHYNSAINLTSDIVPVVACAITHSYGFICGFLASLARGATPHIVTGWNPKYLLRTLQLYPKPLLYSSPVFIKTLLMLWRSPQSLYGVMTSGAVMPEHDFANLTHKVQHVWQQYGCSEAGCITIAYQPKNARVMGHALAHCQLLASSDSNAPAEVIVQQSGHNIHTGDAGYIDSSDNSSLHFCGRIDDTIIYAGLNVYPQEVESALMTHPAISEAVVFNMPDASAGARVAAIYTAPSALNDTQLRDLYRQKLATHQRPSWTQYVTKIPRLANGKISRRQLAQDFLEKKPSTQPDRLSPPDTLYATEGTQV</sequence>
<evidence type="ECO:0000313" key="7">
    <source>
        <dbReference type="Proteomes" id="UP001595548"/>
    </source>
</evidence>
<dbReference type="InterPro" id="IPR020845">
    <property type="entry name" value="AMP-binding_CS"/>
</dbReference>
<feature type="region of interest" description="Disordered" evidence="3">
    <location>
        <begin position="413"/>
        <end position="437"/>
    </location>
</feature>
<evidence type="ECO:0000313" key="6">
    <source>
        <dbReference type="EMBL" id="MFC3156612.1"/>
    </source>
</evidence>
<dbReference type="InterPro" id="IPR000873">
    <property type="entry name" value="AMP-dep_synth/lig_dom"/>
</dbReference>
<evidence type="ECO:0000256" key="2">
    <source>
        <dbReference type="ARBA" id="ARBA00022598"/>
    </source>
</evidence>
<comment type="similarity">
    <text evidence="1">Belongs to the ATP-dependent AMP-binding enzyme family.</text>
</comment>
<dbReference type="Gene3D" id="3.30.300.30">
    <property type="match status" value="1"/>
</dbReference>
<accession>A0ABV7HYW1</accession>
<name>A0ABV7HYW1_9GAMM</name>
<keyword evidence="7" id="KW-1185">Reference proteome</keyword>
<dbReference type="SUPFAM" id="SSF56801">
    <property type="entry name" value="Acetyl-CoA synthetase-like"/>
    <property type="match status" value="1"/>
</dbReference>
<reference evidence="7" key="1">
    <citation type="journal article" date="2019" name="Int. J. Syst. Evol. Microbiol.">
        <title>The Global Catalogue of Microorganisms (GCM) 10K type strain sequencing project: providing services to taxonomists for standard genome sequencing and annotation.</title>
        <authorList>
            <consortium name="The Broad Institute Genomics Platform"/>
            <consortium name="The Broad Institute Genome Sequencing Center for Infectious Disease"/>
            <person name="Wu L."/>
            <person name="Ma J."/>
        </authorList>
    </citation>
    <scope>NUCLEOTIDE SEQUENCE [LARGE SCALE GENOMIC DNA]</scope>
    <source>
        <strain evidence="7">KCTC 52141</strain>
    </source>
</reference>
<dbReference type="EMBL" id="JBHRTL010000031">
    <property type="protein sequence ID" value="MFC3156612.1"/>
    <property type="molecule type" value="Genomic_DNA"/>
</dbReference>
<dbReference type="Proteomes" id="UP001595548">
    <property type="component" value="Unassembled WGS sequence"/>
</dbReference>
<organism evidence="6 7">
    <name type="scientific">Gilvimarinus japonicus</name>
    <dbReference type="NCBI Taxonomy" id="1796469"/>
    <lineage>
        <taxon>Bacteria</taxon>
        <taxon>Pseudomonadati</taxon>
        <taxon>Pseudomonadota</taxon>
        <taxon>Gammaproteobacteria</taxon>
        <taxon>Cellvibrionales</taxon>
        <taxon>Cellvibrionaceae</taxon>
        <taxon>Gilvimarinus</taxon>
    </lineage>
</organism>
<evidence type="ECO:0000259" key="5">
    <source>
        <dbReference type="Pfam" id="PF13193"/>
    </source>
</evidence>
<dbReference type="InterPro" id="IPR025110">
    <property type="entry name" value="AMP-bd_C"/>
</dbReference>
<evidence type="ECO:0000256" key="3">
    <source>
        <dbReference type="SAM" id="MobiDB-lite"/>
    </source>
</evidence>
<proteinExistence type="inferred from homology"/>
<feature type="domain" description="AMP-binding enzyme C-terminal" evidence="5">
    <location>
        <begin position="328"/>
        <end position="401"/>
    </location>
</feature>
<keyword evidence="2" id="KW-0436">Ligase</keyword>
<gene>
    <name evidence="6" type="ORF">ACFOEB_15480</name>
</gene>
<feature type="domain" description="AMP-dependent synthetase/ligase" evidence="4">
    <location>
        <begin position="103"/>
        <end position="269"/>
    </location>
</feature>
<dbReference type="InterPro" id="IPR042099">
    <property type="entry name" value="ANL_N_sf"/>
</dbReference>
<dbReference type="Pfam" id="PF00501">
    <property type="entry name" value="AMP-binding"/>
    <property type="match status" value="1"/>
</dbReference>
<protein>
    <submittedName>
        <fullName evidence="6">AMP-binding protein</fullName>
    </submittedName>
</protein>
<evidence type="ECO:0000259" key="4">
    <source>
        <dbReference type="Pfam" id="PF00501"/>
    </source>
</evidence>
<dbReference type="PROSITE" id="PS00455">
    <property type="entry name" value="AMP_BINDING"/>
    <property type="match status" value="1"/>
</dbReference>
<dbReference type="RefSeq" id="WP_382417926.1">
    <property type="nucleotide sequence ID" value="NZ_AP031500.1"/>
</dbReference>
<dbReference type="PANTHER" id="PTHR43201">
    <property type="entry name" value="ACYL-COA SYNTHETASE"/>
    <property type="match status" value="1"/>
</dbReference>
<comment type="caution">
    <text evidence="6">The sequence shown here is derived from an EMBL/GenBank/DDBJ whole genome shotgun (WGS) entry which is preliminary data.</text>
</comment>
<dbReference type="Pfam" id="PF13193">
    <property type="entry name" value="AMP-binding_C"/>
    <property type="match status" value="1"/>
</dbReference>
<dbReference type="PANTHER" id="PTHR43201:SF5">
    <property type="entry name" value="MEDIUM-CHAIN ACYL-COA LIGASE ACSF2, MITOCHONDRIAL"/>
    <property type="match status" value="1"/>
</dbReference>